<dbReference type="EMBL" id="JAWQEG010007014">
    <property type="protein sequence ID" value="KAK3853292.1"/>
    <property type="molecule type" value="Genomic_DNA"/>
</dbReference>
<dbReference type="AlphaFoldDB" id="A0AAE1BN92"/>
<evidence type="ECO:0000256" key="1">
    <source>
        <dbReference type="SAM" id="MobiDB-lite"/>
    </source>
</evidence>
<organism evidence="2 3">
    <name type="scientific">Petrolisthes cinctipes</name>
    <name type="common">Flat porcelain crab</name>
    <dbReference type="NCBI Taxonomy" id="88211"/>
    <lineage>
        <taxon>Eukaryota</taxon>
        <taxon>Metazoa</taxon>
        <taxon>Ecdysozoa</taxon>
        <taxon>Arthropoda</taxon>
        <taxon>Crustacea</taxon>
        <taxon>Multicrustacea</taxon>
        <taxon>Malacostraca</taxon>
        <taxon>Eumalacostraca</taxon>
        <taxon>Eucarida</taxon>
        <taxon>Decapoda</taxon>
        <taxon>Pleocyemata</taxon>
        <taxon>Anomura</taxon>
        <taxon>Galatheoidea</taxon>
        <taxon>Porcellanidae</taxon>
        <taxon>Petrolisthes</taxon>
    </lineage>
</organism>
<comment type="caution">
    <text evidence="2">The sequence shown here is derived from an EMBL/GenBank/DDBJ whole genome shotgun (WGS) entry which is preliminary data.</text>
</comment>
<gene>
    <name evidence="2" type="ORF">Pcinc_040161</name>
</gene>
<dbReference type="Proteomes" id="UP001286313">
    <property type="component" value="Unassembled WGS sequence"/>
</dbReference>
<feature type="region of interest" description="Disordered" evidence="1">
    <location>
        <begin position="1"/>
        <end position="20"/>
    </location>
</feature>
<evidence type="ECO:0000313" key="3">
    <source>
        <dbReference type="Proteomes" id="UP001286313"/>
    </source>
</evidence>
<evidence type="ECO:0000313" key="2">
    <source>
        <dbReference type="EMBL" id="KAK3853292.1"/>
    </source>
</evidence>
<reference evidence="2" key="1">
    <citation type="submission" date="2023-10" db="EMBL/GenBank/DDBJ databases">
        <title>Genome assemblies of two species of porcelain crab, Petrolisthes cinctipes and Petrolisthes manimaculis (Anomura: Porcellanidae).</title>
        <authorList>
            <person name="Angst P."/>
        </authorList>
    </citation>
    <scope>NUCLEOTIDE SEQUENCE</scope>
    <source>
        <strain evidence="2">PB745_01</strain>
        <tissue evidence="2">Gill</tissue>
    </source>
</reference>
<name>A0AAE1BN92_PETCI</name>
<sequence>MTNKTLHHNHHKKFRRNKQLSKSRLHRLGLLEYGRSLKSGAITLPFSTSLTRRLKPHRLQTSSSFLSLQHRQRLHTPFALSVKPHHHSVRTSSSSSSVVSLSVTPVAQHAFRSGQSHRQ</sequence>
<proteinExistence type="predicted"/>
<protein>
    <submittedName>
        <fullName evidence="2">Uncharacterized protein</fullName>
    </submittedName>
</protein>
<keyword evidence="3" id="KW-1185">Reference proteome</keyword>
<accession>A0AAE1BN92</accession>